<gene>
    <name evidence="2" type="ORF">BKP35_11765</name>
</gene>
<evidence type="ECO:0000313" key="2">
    <source>
        <dbReference type="EMBL" id="OIJ11610.1"/>
    </source>
</evidence>
<keyword evidence="3" id="KW-1185">Reference proteome</keyword>
<dbReference type="RefSeq" id="WP_071313543.1">
    <property type="nucleotide sequence ID" value="NZ_MLQQ01000026.1"/>
</dbReference>
<keyword evidence="1" id="KW-1133">Transmembrane helix</keyword>
<evidence type="ECO:0000256" key="1">
    <source>
        <dbReference type="SAM" id="Phobius"/>
    </source>
</evidence>
<evidence type="ECO:0000313" key="3">
    <source>
        <dbReference type="Proteomes" id="UP000180098"/>
    </source>
</evidence>
<keyword evidence="1" id="KW-0472">Membrane</keyword>
<comment type="caution">
    <text evidence="2">The sequence shown here is derived from an EMBL/GenBank/DDBJ whole genome shotgun (WGS) entry which is preliminary data.</text>
</comment>
<protein>
    <submittedName>
        <fullName evidence="2">Uncharacterized protein</fullName>
    </submittedName>
</protein>
<feature type="transmembrane region" description="Helical" evidence="1">
    <location>
        <begin position="105"/>
        <end position="122"/>
    </location>
</feature>
<feature type="transmembrane region" description="Helical" evidence="1">
    <location>
        <begin position="77"/>
        <end position="93"/>
    </location>
</feature>
<dbReference type="InterPro" id="IPR048147">
    <property type="entry name" value="CBO0543-like"/>
</dbReference>
<reference evidence="2 3" key="1">
    <citation type="submission" date="2016-10" db="EMBL/GenBank/DDBJ databases">
        <title>Draft genome sequences of four alkaliphilic bacteria belonging to the Anaerobacillus genus.</title>
        <authorList>
            <person name="Bassil N.M."/>
            <person name="Lloyd J.R."/>
        </authorList>
    </citation>
    <scope>NUCLEOTIDE SEQUENCE [LARGE SCALE GENOMIC DNA]</scope>
    <source>
        <strain evidence="2 3">DSM 15340</strain>
    </source>
</reference>
<name>A0A1S2LHA9_9BACI</name>
<feature type="transmembrane region" description="Helical" evidence="1">
    <location>
        <begin position="134"/>
        <end position="154"/>
    </location>
</feature>
<proteinExistence type="predicted"/>
<dbReference type="Proteomes" id="UP000180098">
    <property type="component" value="Unassembled WGS sequence"/>
</dbReference>
<feature type="transmembrane region" description="Helical" evidence="1">
    <location>
        <begin position="12"/>
        <end position="32"/>
    </location>
</feature>
<feature type="transmembrane region" description="Helical" evidence="1">
    <location>
        <begin position="38"/>
        <end position="57"/>
    </location>
</feature>
<accession>A0A1S2LHA9</accession>
<organism evidence="2 3">
    <name type="scientific">Anaerobacillus arseniciselenatis</name>
    <dbReference type="NCBI Taxonomy" id="85682"/>
    <lineage>
        <taxon>Bacteria</taxon>
        <taxon>Bacillati</taxon>
        <taxon>Bacillota</taxon>
        <taxon>Bacilli</taxon>
        <taxon>Bacillales</taxon>
        <taxon>Bacillaceae</taxon>
        <taxon>Anaerobacillus</taxon>
    </lineage>
</organism>
<keyword evidence="1" id="KW-0812">Transmembrane</keyword>
<dbReference type="EMBL" id="MLQQ01000026">
    <property type="protein sequence ID" value="OIJ11610.1"/>
    <property type="molecule type" value="Genomic_DNA"/>
</dbReference>
<dbReference type="NCBIfam" id="NF041644">
    <property type="entry name" value="CBO0543_fam"/>
    <property type="match status" value="1"/>
</dbReference>
<dbReference type="OrthoDB" id="1683460at2"/>
<sequence length="171" mass="21019">MLWQKNARHKKEYTILVSSWVIASVLLCTLTPRNKVKHSMIAFLFHQVLTWLFGLLVVEKELIKYPVRLFQKSKTSFTFEYFVFPALSALFNVRFPEKANWFCKFLYYFYYPTIITLFEVYAEKRTKLIEYIRWNWFYSFITMFLSFFVSRQYYLWFFSKKESDVDVDFKC</sequence>
<dbReference type="AlphaFoldDB" id="A0A1S2LHA9"/>